<evidence type="ECO:0000313" key="2">
    <source>
        <dbReference type="EMBL" id="GBG12904.1"/>
    </source>
</evidence>
<dbReference type="AlphaFoldDB" id="A0A2R5F8E6"/>
<keyword evidence="1" id="KW-0472">Membrane</keyword>
<keyword evidence="1" id="KW-0812">Transmembrane</keyword>
<feature type="transmembrane region" description="Helical" evidence="1">
    <location>
        <begin position="33"/>
        <end position="53"/>
    </location>
</feature>
<accession>A0A2R5F8E6</accession>
<keyword evidence="1" id="KW-1133">Transmembrane helix</keyword>
<feature type="transmembrane region" description="Helical" evidence="1">
    <location>
        <begin position="7"/>
        <end position="27"/>
    </location>
</feature>
<evidence type="ECO:0000313" key="3">
    <source>
        <dbReference type="Proteomes" id="UP000245081"/>
    </source>
</evidence>
<evidence type="ECO:0000256" key="1">
    <source>
        <dbReference type="SAM" id="Phobius"/>
    </source>
</evidence>
<organism evidence="2 3">
    <name type="scientific">Novimethylophilus kurashikiensis</name>
    <dbReference type="NCBI Taxonomy" id="1825523"/>
    <lineage>
        <taxon>Bacteria</taxon>
        <taxon>Pseudomonadati</taxon>
        <taxon>Pseudomonadota</taxon>
        <taxon>Betaproteobacteria</taxon>
        <taxon>Nitrosomonadales</taxon>
        <taxon>Methylophilaceae</taxon>
        <taxon>Novimethylophilus</taxon>
    </lineage>
</organism>
<proteinExistence type="predicted"/>
<name>A0A2R5F8E6_9PROT</name>
<reference evidence="2 3" key="1">
    <citation type="journal article" date="2018" name="Environ. Microbiol.">
        <title>Isolation and genomic characterization of Novimethylophilus kurashikiensis gen. nov. sp. nov., a new lanthanide-dependent methylotrophic species of Methylophilaceae.</title>
        <authorList>
            <person name="Lv H."/>
            <person name="Sahin N."/>
            <person name="Tani A."/>
        </authorList>
    </citation>
    <scope>NUCLEOTIDE SEQUENCE [LARGE SCALE GENOMIC DNA]</scope>
    <source>
        <strain evidence="2 3">La2-4</strain>
    </source>
</reference>
<sequence>MPKYASLGAMYIVAIAWLYVTFMMAITETSITGGILTFLFYGVLPCGLFLWLVGTPQRKRNKSGQIAE</sequence>
<dbReference type="EMBL" id="BDOQ01000002">
    <property type="protein sequence ID" value="GBG12904.1"/>
    <property type="molecule type" value="Genomic_DNA"/>
</dbReference>
<dbReference type="Proteomes" id="UP000245081">
    <property type="component" value="Unassembled WGS sequence"/>
</dbReference>
<protein>
    <submittedName>
        <fullName evidence="2">Uncharacterized protein</fullName>
    </submittedName>
</protein>
<keyword evidence="3" id="KW-1185">Reference proteome</keyword>
<gene>
    <name evidence="2" type="ORF">NMK_0440</name>
</gene>
<comment type="caution">
    <text evidence="2">The sequence shown here is derived from an EMBL/GenBank/DDBJ whole genome shotgun (WGS) entry which is preliminary data.</text>
</comment>